<comment type="similarity">
    <text evidence="2">In the C-terminal section; belongs to the transpeptidase family.</text>
</comment>
<name>A0A1I3UI29_9RHOB</name>
<dbReference type="InterPro" id="IPR011815">
    <property type="entry name" value="PBP_1c"/>
</dbReference>
<feature type="domain" description="Glycosyl transferase family 51" evidence="13">
    <location>
        <begin position="58"/>
        <end position="225"/>
    </location>
</feature>
<comment type="catalytic activity">
    <reaction evidence="11">
        <text>[GlcNAc-(1-&gt;4)-Mur2Ac(oyl-L-Ala-gamma-D-Glu-L-Lys-D-Ala-D-Ala)](n)-di-trans,octa-cis-undecaprenyl diphosphate + beta-D-GlcNAc-(1-&gt;4)-Mur2Ac(oyl-L-Ala-gamma-D-Glu-L-Lys-D-Ala-D-Ala)-di-trans,octa-cis-undecaprenyl diphosphate = [GlcNAc-(1-&gt;4)-Mur2Ac(oyl-L-Ala-gamma-D-Glu-L-Lys-D-Ala-D-Ala)](n+1)-di-trans,octa-cis-undecaprenyl diphosphate + di-trans,octa-cis-undecaprenyl diphosphate + H(+)</text>
        <dbReference type="Rhea" id="RHEA:23708"/>
        <dbReference type="Rhea" id="RHEA-COMP:9602"/>
        <dbReference type="Rhea" id="RHEA-COMP:9603"/>
        <dbReference type="ChEBI" id="CHEBI:15378"/>
        <dbReference type="ChEBI" id="CHEBI:58405"/>
        <dbReference type="ChEBI" id="CHEBI:60033"/>
        <dbReference type="ChEBI" id="CHEBI:78435"/>
        <dbReference type="EC" id="2.4.99.28"/>
    </reaction>
</comment>
<evidence type="ECO:0000256" key="11">
    <source>
        <dbReference type="ARBA" id="ARBA00049902"/>
    </source>
</evidence>
<evidence type="ECO:0000313" key="16">
    <source>
        <dbReference type="Proteomes" id="UP000199110"/>
    </source>
</evidence>
<keyword evidence="16" id="KW-1185">Reference proteome</keyword>
<dbReference type="Gene3D" id="1.10.3810.10">
    <property type="entry name" value="Biosynthetic peptidoglycan transglycosylase-like"/>
    <property type="match status" value="1"/>
</dbReference>
<dbReference type="NCBIfam" id="TIGR02073">
    <property type="entry name" value="PBP_1c"/>
    <property type="match status" value="1"/>
</dbReference>
<evidence type="ECO:0000256" key="8">
    <source>
        <dbReference type="ARBA" id="ARBA00022801"/>
    </source>
</evidence>
<dbReference type="GO" id="GO:0008658">
    <property type="term" value="F:penicillin binding"/>
    <property type="evidence" value="ECO:0007669"/>
    <property type="project" value="InterPro"/>
</dbReference>
<dbReference type="GO" id="GO:0009252">
    <property type="term" value="P:peptidoglycan biosynthetic process"/>
    <property type="evidence" value="ECO:0007669"/>
    <property type="project" value="UniProtKB-UniPathway"/>
</dbReference>
<dbReference type="STRING" id="390807.SAMN04488095_3762"/>
<dbReference type="InterPro" id="IPR001264">
    <property type="entry name" value="Glyco_trans_51"/>
</dbReference>
<dbReference type="InterPro" id="IPR012338">
    <property type="entry name" value="Beta-lactam/transpept-like"/>
</dbReference>
<feature type="domain" description="Penicillin-binding protein transpeptidase" evidence="12">
    <location>
        <begin position="298"/>
        <end position="519"/>
    </location>
</feature>
<dbReference type="EC" id="2.4.99.28" evidence="10"/>
<comment type="pathway">
    <text evidence="1">Cell wall biogenesis; peptidoglycan biosynthesis.</text>
</comment>
<evidence type="ECO:0000256" key="10">
    <source>
        <dbReference type="ARBA" id="ARBA00044770"/>
    </source>
</evidence>
<dbReference type="GO" id="GO:0008955">
    <property type="term" value="F:peptidoglycan glycosyltransferase activity"/>
    <property type="evidence" value="ECO:0007669"/>
    <property type="project" value="UniProtKB-EC"/>
</dbReference>
<dbReference type="InterPro" id="IPR050396">
    <property type="entry name" value="Glycosyltr_51/Transpeptidase"/>
</dbReference>
<dbReference type="Gene3D" id="3.40.710.10">
    <property type="entry name" value="DD-peptidase/beta-lactamase superfamily"/>
    <property type="match status" value="1"/>
</dbReference>
<dbReference type="SUPFAM" id="SSF56601">
    <property type="entry name" value="beta-lactamase/transpeptidase-like"/>
    <property type="match status" value="1"/>
</dbReference>
<evidence type="ECO:0000259" key="14">
    <source>
        <dbReference type="Pfam" id="PF06832"/>
    </source>
</evidence>
<dbReference type="GO" id="GO:0004180">
    <property type="term" value="F:carboxypeptidase activity"/>
    <property type="evidence" value="ECO:0007669"/>
    <property type="project" value="UniProtKB-KW"/>
</dbReference>
<evidence type="ECO:0000256" key="7">
    <source>
        <dbReference type="ARBA" id="ARBA00022679"/>
    </source>
</evidence>
<protein>
    <recommendedName>
        <fullName evidence="10">peptidoglycan glycosyltransferase</fullName>
        <ecNumber evidence="10">2.4.99.28</ecNumber>
    </recommendedName>
</protein>
<sequence>MRRRGPLLALALMVAIGAGWRAFDDWVDRTAVPPLTVATSAEVLDREGALLRAYTVADGRWRMAVGAGEVDLLYVAMLIAWEDRRFRDHAGVDPRAVVRAAVQGVRHGTVVSGASTLTMQVARLIEDGPTGSWYGKLRQARLALALERLLTKDEVLAMYLARAPFGGNLEGVRAASLAYFGKEPARLTPAQAALLVALPQSPETRRPDRAPDVARAARDRVLWRMADLGLIDGEARDAALAEAVPARRRDFPARAPHLADRLSAGGRVATTLDGALQARLERLATEAVAGQGRRLGIAILVADHHSGEILASVGSADYDNDARAGFVDMTQALRSPGSTLKPLVYALAFDLGMAHPETLIDDVPTTFGTWVPQNFDGTFQGTMRARAALQLSRNIPAVKLAEGVGPARVMSAIRRSGARAELPGGPPGLAVTLGGVGMNLEGLVQLYATLARGGGRVTLSALPGQGGPEAGRITGAAAAWQVGDVLADLVPPSGAEPGDVAWKTGTSYGHRDAWAIGWDGAHVVGVWMGRPDGTPVPGAFGGDLAAPVMFRAFARIARDRVPLPPAPPETLTVTNAELPAPLQRFSVRGAGLLADADAPAIAFPPDGAVVVTGGQPLAAQVRDGRPPFTWLADGRPVAVNESGRATLVDVARNGFVTLTVIDAAGRSARTQVRVDGG</sequence>
<dbReference type="InterPro" id="IPR023346">
    <property type="entry name" value="Lysozyme-like_dom_sf"/>
</dbReference>
<dbReference type="PANTHER" id="PTHR32282:SF15">
    <property type="entry name" value="PENICILLIN-BINDING PROTEIN 1C"/>
    <property type="match status" value="1"/>
</dbReference>
<keyword evidence="5" id="KW-0645">Protease</keyword>
<dbReference type="Pfam" id="PF06832">
    <property type="entry name" value="BiPBP_C"/>
    <property type="match status" value="1"/>
</dbReference>
<evidence type="ECO:0000256" key="6">
    <source>
        <dbReference type="ARBA" id="ARBA00022676"/>
    </source>
</evidence>
<gene>
    <name evidence="15" type="ORF">SAMN04488095_3762</name>
</gene>
<dbReference type="OrthoDB" id="9766909at2"/>
<evidence type="ECO:0000256" key="1">
    <source>
        <dbReference type="ARBA" id="ARBA00004752"/>
    </source>
</evidence>
<evidence type="ECO:0000313" key="15">
    <source>
        <dbReference type="EMBL" id="SFJ82710.1"/>
    </source>
</evidence>
<dbReference type="Proteomes" id="UP000199110">
    <property type="component" value="Unassembled WGS sequence"/>
</dbReference>
<dbReference type="AlphaFoldDB" id="A0A1I3UI29"/>
<evidence type="ECO:0000256" key="3">
    <source>
        <dbReference type="ARBA" id="ARBA00007739"/>
    </source>
</evidence>
<dbReference type="InterPro" id="IPR009647">
    <property type="entry name" value="PBP_C"/>
</dbReference>
<evidence type="ECO:0000256" key="5">
    <source>
        <dbReference type="ARBA" id="ARBA00022670"/>
    </source>
</evidence>
<dbReference type="GO" id="GO:0006508">
    <property type="term" value="P:proteolysis"/>
    <property type="evidence" value="ECO:0007669"/>
    <property type="project" value="UniProtKB-KW"/>
</dbReference>
<evidence type="ECO:0000259" key="13">
    <source>
        <dbReference type="Pfam" id="PF00912"/>
    </source>
</evidence>
<evidence type="ECO:0000256" key="2">
    <source>
        <dbReference type="ARBA" id="ARBA00007090"/>
    </source>
</evidence>
<keyword evidence="6" id="KW-0328">Glycosyltransferase</keyword>
<feature type="domain" description="Penicillin-binding C-terminal" evidence="14">
    <location>
        <begin position="595"/>
        <end position="673"/>
    </location>
</feature>
<keyword evidence="8" id="KW-0378">Hydrolase</keyword>
<evidence type="ECO:0000256" key="4">
    <source>
        <dbReference type="ARBA" id="ARBA00022645"/>
    </source>
</evidence>
<organism evidence="15 16">
    <name type="scientific">Jannaschia pohangensis</name>
    <dbReference type="NCBI Taxonomy" id="390807"/>
    <lineage>
        <taxon>Bacteria</taxon>
        <taxon>Pseudomonadati</taxon>
        <taxon>Pseudomonadota</taxon>
        <taxon>Alphaproteobacteria</taxon>
        <taxon>Rhodobacterales</taxon>
        <taxon>Roseobacteraceae</taxon>
        <taxon>Jannaschia</taxon>
    </lineage>
</organism>
<keyword evidence="9" id="KW-0511">Multifunctional enzyme</keyword>
<dbReference type="InterPro" id="IPR001460">
    <property type="entry name" value="PCN-bd_Tpept"/>
</dbReference>
<dbReference type="Pfam" id="PF00912">
    <property type="entry name" value="Transgly"/>
    <property type="match status" value="1"/>
</dbReference>
<dbReference type="Pfam" id="PF00905">
    <property type="entry name" value="Transpeptidase"/>
    <property type="match status" value="1"/>
</dbReference>
<reference evidence="15 16" key="1">
    <citation type="submission" date="2016-10" db="EMBL/GenBank/DDBJ databases">
        <authorList>
            <person name="de Groot N.N."/>
        </authorList>
    </citation>
    <scope>NUCLEOTIDE SEQUENCE [LARGE SCALE GENOMIC DNA]</scope>
    <source>
        <strain evidence="15 16">DSM 19073</strain>
    </source>
</reference>
<dbReference type="GO" id="GO:0030288">
    <property type="term" value="C:outer membrane-bounded periplasmic space"/>
    <property type="evidence" value="ECO:0007669"/>
    <property type="project" value="TreeGrafter"/>
</dbReference>
<dbReference type="RefSeq" id="WP_092784762.1">
    <property type="nucleotide sequence ID" value="NZ_FORA01000008.1"/>
</dbReference>
<accession>A0A1I3UI29</accession>
<proteinExistence type="inferred from homology"/>
<dbReference type="SUPFAM" id="SSF53955">
    <property type="entry name" value="Lysozyme-like"/>
    <property type="match status" value="1"/>
</dbReference>
<dbReference type="InterPro" id="IPR036950">
    <property type="entry name" value="PBP_transglycosylase"/>
</dbReference>
<evidence type="ECO:0000259" key="12">
    <source>
        <dbReference type="Pfam" id="PF00905"/>
    </source>
</evidence>
<keyword evidence="4" id="KW-0121">Carboxypeptidase</keyword>
<keyword evidence="7" id="KW-0808">Transferase</keyword>
<evidence type="ECO:0000256" key="9">
    <source>
        <dbReference type="ARBA" id="ARBA00023268"/>
    </source>
</evidence>
<dbReference type="EMBL" id="FORA01000008">
    <property type="protein sequence ID" value="SFJ82710.1"/>
    <property type="molecule type" value="Genomic_DNA"/>
</dbReference>
<dbReference type="PANTHER" id="PTHR32282">
    <property type="entry name" value="BINDING PROTEIN TRANSPEPTIDASE, PUTATIVE-RELATED"/>
    <property type="match status" value="1"/>
</dbReference>
<dbReference type="UniPathway" id="UPA00219"/>
<comment type="similarity">
    <text evidence="3">In the N-terminal section; belongs to the glycosyltransferase 51 family.</text>
</comment>